<organism evidence="3 4">
    <name type="scientific">Flavilitoribacter nigricans (strain ATCC 23147 / DSM 23189 / NBRC 102662 / NCIMB 1420 / SS-2)</name>
    <name type="common">Lewinella nigricans</name>
    <dbReference type="NCBI Taxonomy" id="1122177"/>
    <lineage>
        <taxon>Bacteria</taxon>
        <taxon>Pseudomonadati</taxon>
        <taxon>Bacteroidota</taxon>
        <taxon>Saprospiria</taxon>
        <taxon>Saprospirales</taxon>
        <taxon>Lewinellaceae</taxon>
        <taxon>Flavilitoribacter</taxon>
    </lineage>
</organism>
<dbReference type="CDD" id="cd01048">
    <property type="entry name" value="Ferritin_like_AB2"/>
    <property type="match status" value="1"/>
</dbReference>
<gene>
    <name evidence="3" type="ORF">CRP01_13130</name>
</gene>
<dbReference type="Pfam" id="PF09968">
    <property type="entry name" value="DUF2202"/>
    <property type="match status" value="1"/>
</dbReference>
<feature type="region of interest" description="Disordered" evidence="1">
    <location>
        <begin position="219"/>
        <end position="242"/>
    </location>
</feature>
<evidence type="ECO:0000256" key="1">
    <source>
        <dbReference type="SAM" id="MobiDB-lite"/>
    </source>
</evidence>
<dbReference type="InterPro" id="IPR012347">
    <property type="entry name" value="Ferritin-like"/>
</dbReference>
<dbReference type="InterPro" id="IPR009078">
    <property type="entry name" value="Ferritin-like_SF"/>
</dbReference>
<comment type="caution">
    <text evidence="3">The sequence shown here is derived from an EMBL/GenBank/DDBJ whole genome shotgun (WGS) entry which is preliminary data.</text>
</comment>
<dbReference type="Gene3D" id="1.20.1260.10">
    <property type="match status" value="1"/>
</dbReference>
<evidence type="ECO:0000313" key="4">
    <source>
        <dbReference type="Proteomes" id="UP000223913"/>
    </source>
</evidence>
<evidence type="ECO:0000313" key="3">
    <source>
        <dbReference type="EMBL" id="PHN05917.1"/>
    </source>
</evidence>
<dbReference type="Proteomes" id="UP000223913">
    <property type="component" value="Unassembled WGS sequence"/>
</dbReference>
<dbReference type="InterPro" id="IPR019243">
    <property type="entry name" value="DUF2202"/>
</dbReference>
<protein>
    <recommendedName>
        <fullName evidence="2">DUF2202 domain-containing protein</fullName>
    </recommendedName>
</protein>
<dbReference type="EMBL" id="PDUD01000019">
    <property type="protein sequence ID" value="PHN05917.1"/>
    <property type="molecule type" value="Genomic_DNA"/>
</dbReference>
<proteinExistence type="predicted"/>
<dbReference type="SUPFAM" id="SSF47240">
    <property type="entry name" value="Ferritin-like"/>
    <property type="match status" value="1"/>
</dbReference>
<dbReference type="AlphaFoldDB" id="A0A2D0NBQ5"/>
<keyword evidence="4" id="KW-1185">Reference proteome</keyword>
<name>A0A2D0NBQ5_FLAN2</name>
<feature type="domain" description="DUF2202" evidence="2">
    <location>
        <begin position="47"/>
        <end position="205"/>
    </location>
</feature>
<accession>A0A2D0NBQ5</accession>
<evidence type="ECO:0000259" key="2">
    <source>
        <dbReference type="Pfam" id="PF09968"/>
    </source>
</evidence>
<sequence length="242" mass="26599">MVIDLKMDLQILKQNQMKKIWILILVVAGMALPPAIGQRPAAAADQQLLDLLEEEKLAGEIYVALFDKWGHHSFQNISNAEQRHLEMMRQLAVERGLKLPTGIVNAQTGKFQNQDLQQLYDRLLQEGRQSLTAALQVGALIEETDIRDLQRAIAATDDARAIQVYTALLNGSENHLRAFTRNLDRQGITYRPEVLSAADYDTILAGKSTCSGNCGQNRSGVKNQACKPGKGKGKKSGACCGS</sequence>
<reference evidence="3 4" key="1">
    <citation type="submission" date="2017-10" db="EMBL/GenBank/DDBJ databases">
        <title>The draft genome sequence of Lewinella nigricans NBRC 102662.</title>
        <authorList>
            <person name="Wang K."/>
        </authorList>
    </citation>
    <scope>NUCLEOTIDE SEQUENCE [LARGE SCALE GENOMIC DNA]</scope>
    <source>
        <strain evidence="3 4">NBRC 102662</strain>
    </source>
</reference>